<feature type="non-terminal residue" evidence="3">
    <location>
        <position position="1"/>
    </location>
</feature>
<dbReference type="InterPro" id="IPR008541">
    <property type="entry name" value="InvE_AD"/>
</dbReference>
<evidence type="ECO:0000256" key="1">
    <source>
        <dbReference type="SAM" id="MobiDB-lite"/>
    </source>
</evidence>
<proteinExistence type="predicted"/>
<feature type="region of interest" description="Disordered" evidence="1">
    <location>
        <begin position="70"/>
        <end position="94"/>
    </location>
</feature>
<dbReference type="Proteomes" id="UP000298196">
    <property type="component" value="Unassembled WGS sequence"/>
</dbReference>
<comment type="caution">
    <text evidence="3">The sequence shown here is derived from an EMBL/GenBank/DDBJ whole genome shotgun (WGS) entry which is preliminary data.</text>
</comment>
<reference evidence="3 4" key="1">
    <citation type="submission" date="2018-03" db="EMBL/GenBank/DDBJ databases">
        <title>Non-Typhoidal Salmonella genome sequencing and assembly.</title>
        <authorList>
            <person name="Matchawe C."/>
        </authorList>
    </citation>
    <scope>NUCLEOTIDE SEQUENCE [LARGE SCALE GENOMIC DNA]</scope>
    <source>
        <strain evidence="3 4">22sa</strain>
    </source>
</reference>
<accession>A0A4Z0KTC6</accession>
<name>A0A4Z0KTC6_SALET</name>
<evidence type="ECO:0000313" key="4">
    <source>
        <dbReference type="Proteomes" id="UP000298196"/>
    </source>
</evidence>
<sequence>PRLSRVAFARRCEYETAIPVDNIEFLRPKLAAAATAATRTEDQNNETWARVTHADALNNPDAGGCEVNHLPQEAPGSAVSSAIDGQDMSPGSGR</sequence>
<evidence type="ECO:0000259" key="2">
    <source>
        <dbReference type="Pfam" id="PF05689"/>
    </source>
</evidence>
<gene>
    <name evidence="3" type="ORF">C9F07_30260</name>
</gene>
<organism evidence="3 4">
    <name type="scientific">Salmonella enterica subsp. enterica serovar Poona</name>
    <dbReference type="NCBI Taxonomy" id="436295"/>
    <lineage>
        <taxon>Bacteria</taxon>
        <taxon>Pseudomonadati</taxon>
        <taxon>Pseudomonadota</taxon>
        <taxon>Gammaproteobacteria</taxon>
        <taxon>Enterobacterales</taxon>
        <taxon>Enterobacteriaceae</taxon>
        <taxon>Salmonella</taxon>
    </lineage>
</organism>
<protein>
    <recommendedName>
        <fullName evidence="2">InvasinE Adhesion domain-containing protein</fullName>
    </recommendedName>
</protein>
<dbReference type="Pfam" id="PF05689">
    <property type="entry name" value="InvE_AD"/>
    <property type="match status" value="1"/>
</dbReference>
<evidence type="ECO:0000313" key="3">
    <source>
        <dbReference type="EMBL" id="TGD41151.1"/>
    </source>
</evidence>
<keyword evidence="4" id="KW-1185">Reference proteome</keyword>
<feature type="non-terminal residue" evidence="3">
    <location>
        <position position="94"/>
    </location>
</feature>
<dbReference type="AlphaFoldDB" id="A0A4Z0KTC6"/>
<feature type="domain" description="InvasinE Adhesion" evidence="2">
    <location>
        <begin position="20"/>
        <end position="89"/>
    </location>
</feature>
<dbReference type="EMBL" id="PYKI01003017">
    <property type="protein sequence ID" value="TGD41151.1"/>
    <property type="molecule type" value="Genomic_DNA"/>
</dbReference>